<proteinExistence type="predicted"/>
<keyword evidence="3" id="KW-1185">Reference proteome</keyword>
<keyword evidence="1" id="KW-0472">Membrane</keyword>
<comment type="caution">
    <text evidence="2">The sequence shown here is derived from an EMBL/GenBank/DDBJ whole genome shotgun (WGS) entry which is preliminary data.</text>
</comment>
<gene>
    <name evidence="2" type="ORF">FLB_11090</name>
</gene>
<feature type="transmembrane region" description="Helical" evidence="1">
    <location>
        <begin position="39"/>
        <end position="57"/>
    </location>
</feature>
<evidence type="ECO:0000313" key="3">
    <source>
        <dbReference type="Proteomes" id="UP000093807"/>
    </source>
</evidence>
<dbReference type="OrthoDB" id="751115at2"/>
<dbReference type="Proteomes" id="UP000093807">
    <property type="component" value="Unassembled WGS sequence"/>
</dbReference>
<feature type="transmembrane region" description="Helical" evidence="1">
    <location>
        <begin position="77"/>
        <end position="105"/>
    </location>
</feature>
<feature type="transmembrane region" description="Helical" evidence="1">
    <location>
        <begin position="6"/>
        <end position="27"/>
    </location>
</feature>
<evidence type="ECO:0000313" key="2">
    <source>
        <dbReference type="EMBL" id="OAZ04495.1"/>
    </source>
</evidence>
<accession>A0A199XS75</accession>
<dbReference type="RefSeq" id="WP_064714956.1">
    <property type="nucleotide sequence ID" value="NZ_JMTM01000029.1"/>
</dbReference>
<dbReference type="EMBL" id="JMTM01000029">
    <property type="protein sequence ID" value="OAZ04495.1"/>
    <property type="molecule type" value="Genomic_DNA"/>
</dbReference>
<sequence length="243" mass="28642">MANFEFNYLLILPLLGGYVFLTFFNFTKYQHGRIETQRLIFHSIIAGLMLLIFTLYFDNYILKKHLLNFREFLGKLALVNIAGLNFYLLAFFLSPVLAVILNILIPNNMMMRLVIKIWGDEYEKVYLKSLREKDRTKKLILISLDNNKVYVGYLKRVTKPLLSQQIDLIPVVSGYRNDVTKKITFTTPYMKTLISLIEKDNGFSIIDEEMKIVLPKDKIISVSRFYPKVYKEFQEQILQIENR</sequence>
<keyword evidence="1" id="KW-0812">Transmembrane</keyword>
<reference evidence="2 3" key="1">
    <citation type="submission" date="2016-06" db="EMBL/GenBank/DDBJ databases">
        <title>Draft genome sequence of Flavobacterium succinicans strain DD5b.</title>
        <authorList>
            <person name="Poehlein A."/>
            <person name="Daniel R."/>
            <person name="Simeonova D.D."/>
        </authorList>
    </citation>
    <scope>NUCLEOTIDE SEQUENCE [LARGE SCALE GENOMIC DNA]</scope>
    <source>
        <strain evidence="2 3">DD5b</strain>
    </source>
</reference>
<keyword evidence="1" id="KW-1133">Transmembrane helix</keyword>
<evidence type="ECO:0000256" key="1">
    <source>
        <dbReference type="SAM" id="Phobius"/>
    </source>
</evidence>
<dbReference type="AlphaFoldDB" id="A0A199XS75"/>
<organism evidence="2 3">
    <name type="scientific">Flavobacterium succinicans</name>
    <dbReference type="NCBI Taxonomy" id="29536"/>
    <lineage>
        <taxon>Bacteria</taxon>
        <taxon>Pseudomonadati</taxon>
        <taxon>Bacteroidota</taxon>
        <taxon>Flavobacteriia</taxon>
        <taxon>Flavobacteriales</taxon>
        <taxon>Flavobacteriaceae</taxon>
        <taxon>Flavobacterium</taxon>
    </lineage>
</organism>
<dbReference type="PATRIC" id="fig|29536.5.peg.1164"/>
<protein>
    <submittedName>
        <fullName evidence="2">Uncharacterized protein</fullName>
    </submittedName>
</protein>
<name>A0A199XS75_9FLAO</name>